<dbReference type="AlphaFoldDB" id="A0A2N1N0Z5"/>
<protein>
    <submittedName>
        <fullName evidence="1">Uncharacterized protein</fullName>
    </submittedName>
</protein>
<evidence type="ECO:0000313" key="1">
    <source>
        <dbReference type="EMBL" id="PKK67603.1"/>
    </source>
</evidence>
<dbReference type="EMBL" id="LLXL01000939">
    <property type="protein sequence ID" value="PKK67603.1"/>
    <property type="molecule type" value="Genomic_DNA"/>
</dbReference>
<name>A0A2N1N0Z5_9GLOM</name>
<accession>A0A2N1N0Z5</accession>
<dbReference type="Proteomes" id="UP000233469">
    <property type="component" value="Unassembled WGS sequence"/>
</dbReference>
<organism evidence="1 2">
    <name type="scientific">Rhizophagus irregularis</name>
    <dbReference type="NCBI Taxonomy" id="588596"/>
    <lineage>
        <taxon>Eukaryota</taxon>
        <taxon>Fungi</taxon>
        <taxon>Fungi incertae sedis</taxon>
        <taxon>Mucoromycota</taxon>
        <taxon>Glomeromycotina</taxon>
        <taxon>Glomeromycetes</taxon>
        <taxon>Glomerales</taxon>
        <taxon>Glomeraceae</taxon>
        <taxon>Rhizophagus</taxon>
    </lineage>
</organism>
<proteinExistence type="predicted"/>
<comment type="caution">
    <text evidence="1">The sequence shown here is derived from an EMBL/GenBank/DDBJ whole genome shotgun (WGS) entry which is preliminary data.</text>
</comment>
<sequence>MDDTEYGSDDYVVTYSNEDNSVLGWSIKKNESQPDVYFKINEFGALVYSTLRKKIVLLSDTLWNLRKYLF</sequence>
<gene>
    <name evidence="1" type="ORF">RhiirC2_751506</name>
</gene>
<reference evidence="1 2" key="2">
    <citation type="submission" date="2017-10" db="EMBL/GenBank/DDBJ databases">
        <title>Extensive intraspecific genome diversity in a model arbuscular mycorrhizal fungus.</title>
        <authorList>
            <person name="Chen E.C.H."/>
            <person name="Morin E."/>
            <person name="Baudet D."/>
            <person name="Noel J."/>
            <person name="Ndikumana S."/>
            <person name="Charron P."/>
            <person name="St-Onge C."/>
            <person name="Giorgi J."/>
            <person name="Grigoriev I.V."/>
            <person name="Roux C."/>
            <person name="Martin F.M."/>
            <person name="Corradi N."/>
        </authorList>
    </citation>
    <scope>NUCLEOTIDE SEQUENCE [LARGE SCALE GENOMIC DNA]</scope>
    <source>
        <strain evidence="1 2">C2</strain>
    </source>
</reference>
<evidence type="ECO:0000313" key="2">
    <source>
        <dbReference type="Proteomes" id="UP000233469"/>
    </source>
</evidence>
<reference evidence="1 2" key="1">
    <citation type="submission" date="2016-04" db="EMBL/GenBank/DDBJ databases">
        <title>Genome analyses suggest a sexual origin of heterokaryosis in a supposedly ancient asexual fungus.</title>
        <authorList>
            <person name="Ropars J."/>
            <person name="Sedzielewska K."/>
            <person name="Noel J."/>
            <person name="Charron P."/>
            <person name="Farinelli L."/>
            <person name="Marton T."/>
            <person name="Kruger M."/>
            <person name="Pelin A."/>
            <person name="Brachmann A."/>
            <person name="Corradi N."/>
        </authorList>
    </citation>
    <scope>NUCLEOTIDE SEQUENCE [LARGE SCALE GENOMIC DNA]</scope>
    <source>
        <strain evidence="1 2">C2</strain>
    </source>
</reference>